<gene>
    <name evidence="3" type="ORF">TCM_045194</name>
</gene>
<dbReference type="Gramene" id="EOY19832">
    <property type="protein sequence ID" value="EOY19832"/>
    <property type="gene ID" value="TCM_045194"/>
</dbReference>
<feature type="region of interest" description="Disordered" evidence="2">
    <location>
        <begin position="93"/>
        <end position="112"/>
    </location>
</feature>
<proteinExistence type="predicted"/>
<evidence type="ECO:0000256" key="1">
    <source>
        <dbReference type="SAM" id="Coils"/>
    </source>
</evidence>
<evidence type="ECO:0000313" key="3">
    <source>
        <dbReference type="EMBL" id="EOY19832.1"/>
    </source>
</evidence>
<keyword evidence="4" id="KW-1185">Reference proteome</keyword>
<keyword evidence="1" id="KW-0175">Coiled coil</keyword>
<dbReference type="Proteomes" id="UP000026915">
    <property type="component" value="Chromosome 10"/>
</dbReference>
<feature type="coiled-coil region" evidence="1">
    <location>
        <begin position="45"/>
        <end position="72"/>
    </location>
</feature>
<dbReference type="EMBL" id="CM001888">
    <property type="protein sequence ID" value="EOY19832.1"/>
    <property type="molecule type" value="Genomic_DNA"/>
</dbReference>
<dbReference type="HOGENOM" id="CLU_2150458_0_0_1"/>
<reference evidence="3 4" key="1">
    <citation type="journal article" date="2013" name="Genome Biol.">
        <title>The genome sequence of the most widely cultivated cacao type and its use to identify candidate genes regulating pod color.</title>
        <authorList>
            <person name="Motamayor J.C."/>
            <person name="Mockaitis K."/>
            <person name="Schmutz J."/>
            <person name="Haiminen N."/>
            <person name="Iii D.L."/>
            <person name="Cornejo O."/>
            <person name="Findley S.D."/>
            <person name="Zheng P."/>
            <person name="Utro F."/>
            <person name="Royaert S."/>
            <person name="Saski C."/>
            <person name="Jenkins J."/>
            <person name="Podicheti R."/>
            <person name="Zhao M."/>
            <person name="Scheffler B.E."/>
            <person name="Stack J.C."/>
            <person name="Feltus F.A."/>
            <person name="Mustiga G.M."/>
            <person name="Amores F."/>
            <person name="Phillips W."/>
            <person name="Marelli J.P."/>
            <person name="May G.D."/>
            <person name="Shapiro H."/>
            <person name="Ma J."/>
            <person name="Bustamante C.D."/>
            <person name="Schnell R.J."/>
            <person name="Main D."/>
            <person name="Gilbert D."/>
            <person name="Parida L."/>
            <person name="Kuhn D.N."/>
        </authorList>
    </citation>
    <scope>NUCLEOTIDE SEQUENCE [LARGE SCALE GENOMIC DNA]</scope>
    <source>
        <strain evidence="4">cv. Matina 1-6</strain>
    </source>
</reference>
<dbReference type="InParanoid" id="A0A061FSZ0"/>
<feature type="compositionally biased region" description="Basic and acidic residues" evidence="2">
    <location>
        <begin position="100"/>
        <end position="112"/>
    </location>
</feature>
<name>A0A061FSZ0_THECC</name>
<evidence type="ECO:0000313" key="4">
    <source>
        <dbReference type="Proteomes" id="UP000026915"/>
    </source>
</evidence>
<protein>
    <submittedName>
        <fullName evidence="3">Uncharacterized protein</fullName>
    </submittedName>
</protein>
<accession>A0A061FSZ0</accession>
<organism evidence="3 4">
    <name type="scientific">Theobroma cacao</name>
    <name type="common">Cacao</name>
    <name type="synonym">Cocoa</name>
    <dbReference type="NCBI Taxonomy" id="3641"/>
    <lineage>
        <taxon>Eukaryota</taxon>
        <taxon>Viridiplantae</taxon>
        <taxon>Streptophyta</taxon>
        <taxon>Embryophyta</taxon>
        <taxon>Tracheophyta</taxon>
        <taxon>Spermatophyta</taxon>
        <taxon>Magnoliopsida</taxon>
        <taxon>eudicotyledons</taxon>
        <taxon>Gunneridae</taxon>
        <taxon>Pentapetalae</taxon>
        <taxon>rosids</taxon>
        <taxon>malvids</taxon>
        <taxon>Malvales</taxon>
        <taxon>Malvaceae</taxon>
        <taxon>Byttnerioideae</taxon>
        <taxon>Theobroma</taxon>
    </lineage>
</organism>
<sequence>MSKNLNVLSLDDVPGPIKLMEGKEGSSAAKKKSELTGEEMVKQIIDGLRELAEKIGQRKETIKQQEKALKRELLDQIMKVLTIAVETITSVEEPTANKARANDKGKSNVEKK</sequence>
<dbReference type="AlphaFoldDB" id="A0A061FSZ0"/>
<evidence type="ECO:0000256" key="2">
    <source>
        <dbReference type="SAM" id="MobiDB-lite"/>
    </source>
</evidence>